<dbReference type="RefSeq" id="WP_038184011.1">
    <property type="nucleotide sequence ID" value="NZ_AP024904.1"/>
</dbReference>
<proteinExistence type="predicted"/>
<dbReference type="CDD" id="cd09736">
    <property type="entry name" value="Csy2_I-F"/>
    <property type="match status" value="1"/>
</dbReference>
<dbReference type="EMBL" id="JAWRCP010000002">
    <property type="protein sequence ID" value="MDW6094244.1"/>
    <property type="molecule type" value="Genomic_DNA"/>
</dbReference>
<evidence type="ECO:0000313" key="1">
    <source>
        <dbReference type="EMBL" id="MDW6094244.1"/>
    </source>
</evidence>
<accession>A0ABU4IY96</accession>
<sequence>MKHYLLLKKIEVQNANAIAGLTYGFPAITNFLGFAHALSRQLAPKMGVTLGGVAVISHKNAVHARRPSGWGDYVFALTRNPLTQQGNTAPINEEGRMSMQMSLLIEIEGIRGGDRQTEQTLIEHLKTVVPSLRLAGGQITHVAAYQLLASEAQQRHALRRLMPGFVLIDRHDYLAKHFEQLQQHNPGSTLMDAWCDFATLKYSATPLADDTVAQHDALEKGSADTRATEKDDTKQKAVWQAQPKPETGYLVPIATGYCAISECYAPGEVANVRDTQVPVVFAETAYSVGEWLSVHRLQEIQQGIWCYHHDSPWYLAKGSLIQETVLPPDFIDETEAQTGFDPDFL</sequence>
<organism evidence="1 2">
    <name type="scientific">Vibrio rhizosphaerae</name>
    <dbReference type="NCBI Taxonomy" id="398736"/>
    <lineage>
        <taxon>Bacteria</taxon>
        <taxon>Pseudomonadati</taxon>
        <taxon>Pseudomonadota</taxon>
        <taxon>Gammaproteobacteria</taxon>
        <taxon>Vibrionales</taxon>
        <taxon>Vibrionaceae</taxon>
        <taxon>Vibrio</taxon>
    </lineage>
</organism>
<dbReference type="InterPro" id="IPR013398">
    <property type="entry name" value="CRISPR-assoc_prot_Csy2"/>
</dbReference>
<dbReference type="Proteomes" id="UP001279860">
    <property type="component" value="Unassembled WGS sequence"/>
</dbReference>
<evidence type="ECO:0000313" key="2">
    <source>
        <dbReference type="Proteomes" id="UP001279860"/>
    </source>
</evidence>
<gene>
    <name evidence="1" type="primary">csy2</name>
    <name evidence="1" type="ORF">SBX64_17025</name>
</gene>
<comment type="caution">
    <text evidence="1">The sequence shown here is derived from an EMBL/GenBank/DDBJ whole genome shotgun (WGS) entry which is preliminary data.</text>
</comment>
<reference evidence="1 2" key="1">
    <citation type="submission" date="2023-11" db="EMBL/GenBank/DDBJ databases">
        <title>Plant-associative lifestyle of Vibrio porteresiae and its evolutionary dynamics.</title>
        <authorList>
            <person name="Rameshkumar N."/>
            <person name="Kirti K."/>
        </authorList>
    </citation>
    <scope>NUCLEOTIDE SEQUENCE [LARGE SCALE GENOMIC DNA]</scope>
    <source>
        <strain evidence="1 2">MSSRF7</strain>
    </source>
</reference>
<name>A0ABU4IY96_9VIBR</name>
<keyword evidence="2" id="KW-1185">Reference proteome</keyword>
<dbReference type="Pfam" id="PF09614">
    <property type="entry name" value="Cas_Csy2"/>
    <property type="match status" value="1"/>
</dbReference>
<dbReference type="NCBIfam" id="TIGR02565">
    <property type="entry name" value="cas_Csy2"/>
    <property type="match status" value="1"/>
</dbReference>
<protein>
    <submittedName>
        <fullName evidence="1">Type I-F CRISPR-associated protein Csy2</fullName>
    </submittedName>
</protein>